<keyword evidence="2 3" id="KW-0238">DNA-binding</keyword>
<keyword evidence="7" id="KW-1185">Reference proteome</keyword>
<dbReference type="InterPro" id="IPR001867">
    <property type="entry name" value="OmpR/PhoB-type_DNA-bd"/>
</dbReference>
<dbReference type="InterPro" id="IPR005158">
    <property type="entry name" value="BTAD"/>
</dbReference>
<dbReference type="Pfam" id="PF13401">
    <property type="entry name" value="AAA_22"/>
    <property type="match status" value="1"/>
</dbReference>
<evidence type="ECO:0000313" key="6">
    <source>
        <dbReference type="EMBL" id="MDT0302998.1"/>
    </source>
</evidence>
<feature type="region of interest" description="Disordered" evidence="4">
    <location>
        <begin position="250"/>
        <end position="279"/>
    </location>
</feature>
<dbReference type="PROSITE" id="PS51755">
    <property type="entry name" value="OMPR_PHOB"/>
    <property type="match status" value="1"/>
</dbReference>
<dbReference type="PANTHER" id="PTHR47691:SF3">
    <property type="entry name" value="HTH-TYPE TRANSCRIPTIONAL REGULATOR RV0890C-RELATED"/>
    <property type="match status" value="1"/>
</dbReference>
<dbReference type="EMBL" id="JAVREK010000011">
    <property type="protein sequence ID" value="MDT0302998.1"/>
    <property type="molecule type" value="Genomic_DNA"/>
</dbReference>
<dbReference type="SMART" id="SM00862">
    <property type="entry name" value="Trans_reg_C"/>
    <property type="match status" value="1"/>
</dbReference>
<dbReference type="Gene3D" id="3.40.50.300">
    <property type="entry name" value="P-loop containing nucleotide triphosphate hydrolases"/>
    <property type="match status" value="1"/>
</dbReference>
<dbReference type="InterPro" id="IPR058852">
    <property type="entry name" value="HTH_77"/>
</dbReference>
<organism evidence="6 7">
    <name type="scientific">Streptomonospora wellingtoniae</name>
    <dbReference type="NCBI Taxonomy" id="3075544"/>
    <lineage>
        <taxon>Bacteria</taxon>
        <taxon>Bacillati</taxon>
        <taxon>Actinomycetota</taxon>
        <taxon>Actinomycetes</taxon>
        <taxon>Streptosporangiales</taxon>
        <taxon>Nocardiopsidaceae</taxon>
        <taxon>Streptomonospora</taxon>
    </lineage>
</organism>
<name>A0ABU2KV40_9ACTN</name>
<evidence type="ECO:0000256" key="3">
    <source>
        <dbReference type="PROSITE-ProRule" id="PRU01091"/>
    </source>
</evidence>
<dbReference type="SUPFAM" id="SSF52540">
    <property type="entry name" value="P-loop containing nucleoside triphosphate hydrolases"/>
    <property type="match status" value="1"/>
</dbReference>
<protein>
    <submittedName>
        <fullName evidence="6">BTAD domain-containing putative transcriptional regulator</fullName>
    </submittedName>
</protein>
<gene>
    <name evidence="6" type="ORF">RM446_12815</name>
</gene>
<evidence type="ECO:0000256" key="4">
    <source>
        <dbReference type="SAM" id="MobiDB-lite"/>
    </source>
</evidence>
<dbReference type="SUPFAM" id="SSF46894">
    <property type="entry name" value="C-terminal effector domain of the bipartite response regulators"/>
    <property type="match status" value="1"/>
</dbReference>
<evidence type="ECO:0000256" key="1">
    <source>
        <dbReference type="ARBA" id="ARBA00005820"/>
    </source>
</evidence>
<sequence>MRFCILGPLAVYSADGAALPIGGARLRRLLVLLLLTPGRTVAGERLVRGVWGGEPAPENAGNALQALASRLRRALGDSAPLHGDPAGYRLDVDPACVDLHRFDELARRARGARADGDPQTAEALLGEALALWRGPALSDLSGSGGADDVAVRLAESRRSVLLERLTLLLNAGRHDDALPEIEELAAREPHDERPVELLVRALSAAGRQADALAAYDRLRHALAEDLGMDPSPHMQRLHVRLLRGELHAGEPAPARAGRPVPPPPARAQPSPPAPRPVKRLPHTLTSFVAREDEVDRVGALLAGERLVTLIGPGGAGKTRLSIEAGSRFVEERTASSAGGVWFVGLAPLRDGADIPHALVSALGLNENAAMSLSGAPTGTGDLLDRVVDFVGEREILLILDNCEHLVAETAEAAEQLLARCARLRLLATSREPLGIAGERLLAVPSLALPPETTGAADAGDYASVRLFSERARAVDPAFTVDENNAEHVVRICRELDGLPLALELAAARLRAMPPAHLAARLSDRFRLLTNGNRFALPQHQTLQAVVDWSWELLDGAERTLLRRLSVFAGGAALEAVEHVCSNGLDDGRDVWSVLFALVDKSLVTAEVGEDGEGQPRYRMLETVRAYGAQRLAESGEEPAVRRAHADYTLGLWSRADPYLRRTEQLLWLSQLRLEHDNLTAALRWAIDVGDPARALDLLLASCWYWQMGNAWSDLVRWCGELLRAVGEHPPEGRTLAYAHCLAIHSLGADFTGPGTSTKGLLRAEEVMVELGDPPENHPGLLLVLMLLGMLGYDREERIARLSATAADHPDPWMRAGAQLFGGLLCLHDGRGCDGRGRVLAALERFRAIGDRWGTAHALTVAAGLYHLTDLDREMELLSEGEGLAVEIGLNGLRAQFKIRQALCLAGRGRIESARRELDATRPLAEESDTRLFRRMGEAEVDHAAGDPAAAYEKALSLTGEIAAMNAVVRGHIEPAWLALRSRTAMALGDRAAALADAAAAWQAIAPHAAGMPCADILEQLTEVLVAEWPERAAVALGRARSVRGLPNEADPAIVRVRAYARRRLGHAGFERAFASGAESHPAVVTAWIDDWLGAQGGGRPGGGTAPE</sequence>
<dbReference type="SUPFAM" id="SSF48452">
    <property type="entry name" value="TPR-like"/>
    <property type="match status" value="1"/>
</dbReference>
<dbReference type="Pfam" id="PF00486">
    <property type="entry name" value="Trans_reg_C"/>
    <property type="match status" value="1"/>
</dbReference>
<dbReference type="PRINTS" id="PR00364">
    <property type="entry name" value="DISEASERSIST"/>
</dbReference>
<comment type="similarity">
    <text evidence="1">Belongs to the AfsR/DnrI/RedD regulatory family.</text>
</comment>
<accession>A0ABU2KV40</accession>
<dbReference type="Gene3D" id="1.10.10.10">
    <property type="entry name" value="Winged helix-like DNA-binding domain superfamily/Winged helix DNA-binding domain"/>
    <property type="match status" value="1"/>
</dbReference>
<dbReference type="Proteomes" id="UP001183226">
    <property type="component" value="Unassembled WGS sequence"/>
</dbReference>
<comment type="caution">
    <text evidence="6">The sequence shown here is derived from an EMBL/GenBank/DDBJ whole genome shotgun (WGS) entry which is preliminary data.</text>
</comment>
<dbReference type="Pfam" id="PF25872">
    <property type="entry name" value="HTH_77"/>
    <property type="match status" value="1"/>
</dbReference>
<feature type="domain" description="OmpR/PhoB-type" evidence="5">
    <location>
        <begin position="1"/>
        <end position="92"/>
    </location>
</feature>
<feature type="DNA-binding region" description="OmpR/PhoB-type" evidence="3">
    <location>
        <begin position="1"/>
        <end position="92"/>
    </location>
</feature>
<dbReference type="PANTHER" id="PTHR47691">
    <property type="entry name" value="REGULATOR-RELATED"/>
    <property type="match status" value="1"/>
</dbReference>
<dbReference type="InterPro" id="IPR049945">
    <property type="entry name" value="AAA_22"/>
</dbReference>
<dbReference type="RefSeq" id="WP_311545482.1">
    <property type="nucleotide sequence ID" value="NZ_JAVREK010000011.1"/>
</dbReference>
<dbReference type="Gene3D" id="1.25.40.10">
    <property type="entry name" value="Tetratricopeptide repeat domain"/>
    <property type="match status" value="1"/>
</dbReference>
<evidence type="ECO:0000256" key="2">
    <source>
        <dbReference type="ARBA" id="ARBA00023125"/>
    </source>
</evidence>
<dbReference type="Pfam" id="PF03704">
    <property type="entry name" value="BTAD"/>
    <property type="match status" value="1"/>
</dbReference>
<dbReference type="InterPro" id="IPR036388">
    <property type="entry name" value="WH-like_DNA-bd_sf"/>
</dbReference>
<dbReference type="InterPro" id="IPR011990">
    <property type="entry name" value="TPR-like_helical_dom_sf"/>
</dbReference>
<dbReference type="CDD" id="cd15831">
    <property type="entry name" value="BTAD"/>
    <property type="match status" value="1"/>
</dbReference>
<feature type="compositionally biased region" description="Pro residues" evidence="4">
    <location>
        <begin position="259"/>
        <end position="275"/>
    </location>
</feature>
<dbReference type="InterPro" id="IPR016032">
    <property type="entry name" value="Sig_transdc_resp-reg_C-effctor"/>
</dbReference>
<reference evidence="7" key="1">
    <citation type="submission" date="2023-07" db="EMBL/GenBank/DDBJ databases">
        <title>30 novel species of actinomycetes from the DSMZ collection.</title>
        <authorList>
            <person name="Nouioui I."/>
        </authorList>
    </citation>
    <scope>NUCLEOTIDE SEQUENCE [LARGE SCALE GENOMIC DNA]</scope>
    <source>
        <strain evidence="7">DSM 45055</strain>
    </source>
</reference>
<dbReference type="InterPro" id="IPR027417">
    <property type="entry name" value="P-loop_NTPase"/>
</dbReference>
<proteinExistence type="inferred from homology"/>
<dbReference type="SMART" id="SM01043">
    <property type="entry name" value="BTAD"/>
    <property type="match status" value="1"/>
</dbReference>
<evidence type="ECO:0000313" key="7">
    <source>
        <dbReference type="Proteomes" id="UP001183226"/>
    </source>
</evidence>
<evidence type="ECO:0000259" key="5">
    <source>
        <dbReference type="PROSITE" id="PS51755"/>
    </source>
</evidence>